<reference evidence="1 2" key="1">
    <citation type="submission" date="2013-04" db="EMBL/GenBank/DDBJ databases">
        <title>The Genome Sequence of Parabacteroides goldsteinii dnLKV18.</title>
        <authorList>
            <consortium name="The Broad Institute Genomics Platform"/>
            <consortium name="The Broad Institute Genome Sequencing Center for Infectious Disease"/>
            <person name="Earl A."/>
            <person name="Xavier R."/>
            <person name="Kuhn K."/>
            <person name="Stappenbeck T."/>
            <person name="Walker B."/>
            <person name="Young S."/>
            <person name="Zeng Q."/>
            <person name="Gargeya S."/>
            <person name="Fitzgerald M."/>
            <person name="Haas B."/>
            <person name="Abouelleil A."/>
            <person name="Allen A.W."/>
            <person name="Alvarado L."/>
            <person name="Arachchi H.M."/>
            <person name="Berlin A.M."/>
            <person name="Chapman S.B."/>
            <person name="Gainer-Dewar J."/>
            <person name="Goldberg J."/>
            <person name="Griggs A."/>
            <person name="Gujja S."/>
            <person name="Hansen M."/>
            <person name="Howarth C."/>
            <person name="Imamovic A."/>
            <person name="Ireland A."/>
            <person name="Larimer J."/>
            <person name="McCowan C."/>
            <person name="Murphy C."/>
            <person name="Pearson M."/>
            <person name="Poon T.W."/>
            <person name="Priest M."/>
            <person name="Roberts A."/>
            <person name="Saif S."/>
            <person name="Shea T."/>
            <person name="Sisk P."/>
            <person name="Sykes S."/>
            <person name="Wortman J."/>
            <person name="Nusbaum C."/>
            <person name="Birren B."/>
        </authorList>
    </citation>
    <scope>NUCLEOTIDE SEQUENCE [LARGE SCALE GENOMIC DNA]</scope>
    <source>
        <strain evidence="2">dnLKV18</strain>
    </source>
</reference>
<dbReference type="Proteomes" id="UP000014140">
    <property type="component" value="Unassembled WGS sequence"/>
</dbReference>
<gene>
    <name evidence="1" type="ORF">C803_01564</name>
</gene>
<evidence type="ECO:0008006" key="3">
    <source>
        <dbReference type="Google" id="ProtNLM"/>
    </source>
</evidence>
<evidence type="ECO:0000313" key="2">
    <source>
        <dbReference type="Proteomes" id="UP000014140"/>
    </source>
</evidence>
<name>S0GQJ1_9BACT</name>
<dbReference type="HOGENOM" id="CLU_155063_0_0_10"/>
<proteinExistence type="predicted"/>
<protein>
    <recommendedName>
        <fullName evidence="3">DUF2513 domain-containing protein</fullName>
    </recommendedName>
</protein>
<organism evidence="1 2">
    <name type="scientific">Parabacteroides goldsteinii dnLKV18</name>
    <dbReference type="NCBI Taxonomy" id="1235789"/>
    <lineage>
        <taxon>Bacteria</taxon>
        <taxon>Pseudomonadati</taxon>
        <taxon>Bacteroidota</taxon>
        <taxon>Bacteroidia</taxon>
        <taxon>Bacteroidales</taxon>
        <taxon>Tannerellaceae</taxon>
        <taxon>Parabacteroides</taxon>
    </lineage>
</organism>
<dbReference type="EMBL" id="ASSQ01000009">
    <property type="protein sequence ID" value="EOS18567.1"/>
    <property type="molecule type" value="Genomic_DNA"/>
</dbReference>
<dbReference type="RefSeq" id="WP_010803574.1">
    <property type="nucleotide sequence ID" value="NZ_KE159513.1"/>
</dbReference>
<accession>S0GQJ1</accession>
<dbReference type="AlphaFoldDB" id="S0GQJ1"/>
<sequence>MITPAIKDKLLGYLIAQEQIDFDIDFHDLYEQTGIRFDIANMILEYFERFSLISYQSSKGYSCVSLNAEIYDFFNHGGFTAQEELLRANLEKLNLELLKLSKDIEPSRLETVSTITAIAGNIATALGLFK</sequence>
<keyword evidence="2" id="KW-1185">Reference proteome</keyword>
<comment type="caution">
    <text evidence="1">The sequence shown here is derived from an EMBL/GenBank/DDBJ whole genome shotgun (WGS) entry which is preliminary data.</text>
</comment>
<evidence type="ECO:0000313" key="1">
    <source>
        <dbReference type="EMBL" id="EOS18567.1"/>
    </source>
</evidence>